<sequence length="158" mass="17480">MTKTFDKEAERMDDASTVLYRLSIGSLLPSRTPLAEGSGNKYTETFRLMKPPSQERTSWPKEKGELFSHPIYAGAIAVNQANKNGNQSLQRIATFHLTRVVTCTPSIPSTNSTKVTILLTGPEGRGVCMDQAIKDSKSWVHCRIIGNKLCFIDLGIYS</sequence>
<organism evidence="1 2">
    <name type="scientific">Parelaphostrongylus tenuis</name>
    <name type="common">Meningeal worm</name>
    <dbReference type="NCBI Taxonomy" id="148309"/>
    <lineage>
        <taxon>Eukaryota</taxon>
        <taxon>Metazoa</taxon>
        <taxon>Ecdysozoa</taxon>
        <taxon>Nematoda</taxon>
        <taxon>Chromadorea</taxon>
        <taxon>Rhabditida</taxon>
        <taxon>Rhabditina</taxon>
        <taxon>Rhabditomorpha</taxon>
        <taxon>Strongyloidea</taxon>
        <taxon>Metastrongylidae</taxon>
        <taxon>Parelaphostrongylus</taxon>
    </lineage>
</organism>
<comment type="caution">
    <text evidence="1">The sequence shown here is derived from an EMBL/GenBank/DDBJ whole genome shotgun (WGS) entry which is preliminary data.</text>
</comment>
<keyword evidence="2" id="KW-1185">Reference proteome</keyword>
<accession>A0AAD5N353</accession>
<name>A0AAD5N353_PARTN</name>
<dbReference type="Proteomes" id="UP001196413">
    <property type="component" value="Unassembled WGS sequence"/>
</dbReference>
<gene>
    <name evidence="1" type="ORF">KIN20_017476</name>
</gene>
<protein>
    <submittedName>
        <fullName evidence="1">Uncharacterized protein</fullName>
    </submittedName>
</protein>
<dbReference type="AlphaFoldDB" id="A0AAD5N353"/>
<reference evidence="1" key="1">
    <citation type="submission" date="2021-06" db="EMBL/GenBank/DDBJ databases">
        <title>Parelaphostrongylus tenuis whole genome reference sequence.</title>
        <authorList>
            <person name="Garwood T.J."/>
            <person name="Larsen P.A."/>
            <person name="Fountain-Jones N.M."/>
            <person name="Garbe J.R."/>
            <person name="Macchietto M.G."/>
            <person name="Kania S.A."/>
            <person name="Gerhold R.W."/>
            <person name="Richards J.E."/>
            <person name="Wolf T.M."/>
        </authorList>
    </citation>
    <scope>NUCLEOTIDE SEQUENCE</scope>
    <source>
        <strain evidence="1">MNPRO001-30</strain>
        <tissue evidence="1">Meninges</tissue>
    </source>
</reference>
<evidence type="ECO:0000313" key="1">
    <source>
        <dbReference type="EMBL" id="KAJ1358909.1"/>
    </source>
</evidence>
<dbReference type="EMBL" id="JAHQIW010003510">
    <property type="protein sequence ID" value="KAJ1358909.1"/>
    <property type="molecule type" value="Genomic_DNA"/>
</dbReference>
<evidence type="ECO:0000313" key="2">
    <source>
        <dbReference type="Proteomes" id="UP001196413"/>
    </source>
</evidence>
<proteinExistence type="predicted"/>